<feature type="region of interest" description="Disordered" evidence="5">
    <location>
        <begin position="1382"/>
        <end position="1459"/>
    </location>
</feature>
<dbReference type="Gene3D" id="3.40.220.10">
    <property type="entry name" value="Leucine Aminopeptidase, subunit E, domain 1"/>
    <property type="match status" value="1"/>
</dbReference>
<keyword evidence="2" id="KW-0862">Zinc</keyword>
<evidence type="ECO:0000256" key="5">
    <source>
        <dbReference type="SAM" id="MobiDB-lite"/>
    </source>
</evidence>
<feature type="compositionally biased region" description="Low complexity" evidence="5">
    <location>
        <begin position="805"/>
        <end position="843"/>
    </location>
</feature>
<feature type="compositionally biased region" description="Basic and acidic residues" evidence="5">
    <location>
        <begin position="1676"/>
        <end position="1685"/>
    </location>
</feature>
<dbReference type="Pfam" id="PF02338">
    <property type="entry name" value="OTU"/>
    <property type="match status" value="1"/>
</dbReference>
<dbReference type="Pfam" id="PF05970">
    <property type="entry name" value="PIF1"/>
    <property type="match status" value="1"/>
</dbReference>
<keyword evidence="4" id="KW-0067">ATP-binding</keyword>
<dbReference type="GO" id="GO:0006281">
    <property type="term" value="P:DNA repair"/>
    <property type="evidence" value="ECO:0007669"/>
    <property type="project" value="UniProtKB-KW"/>
</dbReference>
<feature type="domain" description="Macro" evidence="8">
    <location>
        <begin position="596"/>
        <end position="793"/>
    </location>
</feature>
<dbReference type="CDD" id="cd22744">
    <property type="entry name" value="OTU"/>
    <property type="match status" value="1"/>
</dbReference>
<dbReference type="Pfam" id="PF13639">
    <property type="entry name" value="zf-RING_2"/>
    <property type="match status" value="1"/>
</dbReference>
<comment type="catalytic activity">
    <reaction evidence="4">
        <text>ATP + H2O = ADP + phosphate + H(+)</text>
        <dbReference type="Rhea" id="RHEA:13065"/>
        <dbReference type="ChEBI" id="CHEBI:15377"/>
        <dbReference type="ChEBI" id="CHEBI:15378"/>
        <dbReference type="ChEBI" id="CHEBI:30616"/>
        <dbReference type="ChEBI" id="CHEBI:43474"/>
        <dbReference type="ChEBI" id="CHEBI:456216"/>
        <dbReference type="EC" id="5.6.2.3"/>
    </reaction>
</comment>
<feature type="region of interest" description="Disordered" evidence="5">
    <location>
        <begin position="796"/>
        <end position="847"/>
    </location>
</feature>
<feature type="compositionally biased region" description="Low complexity" evidence="5">
    <location>
        <begin position="1155"/>
        <end position="1170"/>
    </location>
</feature>
<dbReference type="Proteomes" id="UP001620626">
    <property type="component" value="Unassembled WGS sequence"/>
</dbReference>
<evidence type="ECO:0000313" key="9">
    <source>
        <dbReference type="EMBL" id="KAL3112417.1"/>
    </source>
</evidence>
<dbReference type="PANTHER" id="PTHR10492">
    <property type="match status" value="1"/>
</dbReference>
<dbReference type="InterPro" id="IPR010285">
    <property type="entry name" value="DNA_helicase_pif1-like_DEAD"/>
</dbReference>
<evidence type="ECO:0000256" key="2">
    <source>
        <dbReference type="ARBA" id="ARBA00022833"/>
    </source>
</evidence>
<dbReference type="Gene3D" id="3.30.40.10">
    <property type="entry name" value="Zinc/RING finger domain, C3HC4 (zinc finger)"/>
    <property type="match status" value="1"/>
</dbReference>
<keyword evidence="1 3" id="KW-0863">Zinc-finger</keyword>
<feature type="domain" description="OTU" evidence="7">
    <location>
        <begin position="904"/>
        <end position="1099"/>
    </location>
</feature>
<dbReference type="CDD" id="cd16448">
    <property type="entry name" value="RING-H2"/>
    <property type="match status" value="1"/>
</dbReference>
<gene>
    <name evidence="9" type="ORF">niasHT_016003</name>
</gene>
<evidence type="ECO:0000256" key="3">
    <source>
        <dbReference type="PROSITE-ProRule" id="PRU00175"/>
    </source>
</evidence>
<dbReference type="PROSITE" id="PS50089">
    <property type="entry name" value="ZF_RING_2"/>
    <property type="match status" value="1"/>
</dbReference>
<dbReference type="SUPFAM" id="SSF57850">
    <property type="entry name" value="RING/U-box"/>
    <property type="match status" value="1"/>
</dbReference>
<keyword evidence="4" id="KW-0234">DNA repair</keyword>
<dbReference type="Pfam" id="PF01661">
    <property type="entry name" value="Macro"/>
    <property type="match status" value="1"/>
</dbReference>
<comment type="caution">
    <text evidence="9">The sequence shown here is derived from an EMBL/GenBank/DDBJ whole genome shotgun (WGS) entry which is preliminary data.</text>
</comment>
<feature type="domain" description="RING-type" evidence="6">
    <location>
        <begin position="1800"/>
        <end position="1845"/>
    </location>
</feature>
<feature type="region of interest" description="Disordered" evidence="5">
    <location>
        <begin position="1151"/>
        <end position="1171"/>
    </location>
</feature>
<dbReference type="InterPro" id="IPR049163">
    <property type="entry name" value="Pif1-like_2B_dom"/>
</dbReference>
<dbReference type="GO" id="GO:0005524">
    <property type="term" value="F:ATP binding"/>
    <property type="evidence" value="ECO:0007669"/>
    <property type="project" value="UniProtKB-KW"/>
</dbReference>
<keyword evidence="4" id="KW-0547">Nucleotide-binding</keyword>
<dbReference type="GO" id="GO:0016787">
    <property type="term" value="F:hydrolase activity"/>
    <property type="evidence" value="ECO:0007669"/>
    <property type="project" value="UniProtKB-KW"/>
</dbReference>
<keyword evidence="4" id="KW-0227">DNA damage</keyword>
<dbReference type="InterPro" id="IPR003323">
    <property type="entry name" value="OTU_dom"/>
</dbReference>
<evidence type="ECO:0000259" key="6">
    <source>
        <dbReference type="PROSITE" id="PS50089"/>
    </source>
</evidence>
<evidence type="ECO:0000256" key="4">
    <source>
        <dbReference type="RuleBase" id="RU363044"/>
    </source>
</evidence>
<dbReference type="Gene3D" id="3.40.50.300">
    <property type="entry name" value="P-loop containing nucleotide triphosphate hydrolases"/>
    <property type="match status" value="1"/>
</dbReference>
<organism evidence="9 10">
    <name type="scientific">Heterodera trifolii</name>
    <dbReference type="NCBI Taxonomy" id="157864"/>
    <lineage>
        <taxon>Eukaryota</taxon>
        <taxon>Metazoa</taxon>
        <taxon>Ecdysozoa</taxon>
        <taxon>Nematoda</taxon>
        <taxon>Chromadorea</taxon>
        <taxon>Rhabditida</taxon>
        <taxon>Tylenchina</taxon>
        <taxon>Tylenchomorpha</taxon>
        <taxon>Tylenchoidea</taxon>
        <taxon>Heteroderidae</taxon>
        <taxon>Heteroderinae</taxon>
        <taxon>Heterodera</taxon>
    </lineage>
</organism>
<comment type="cofactor">
    <cofactor evidence="4">
        <name>Mg(2+)</name>
        <dbReference type="ChEBI" id="CHEBI:18420"/>
    </cofactor>
</comment>
<dbReference type="Gene3D" id="3.90.70.80">
    <property type="match status" value="1"/>
</dbReference>
<dbReference type="InterPro" id="IPR013083">
    <property type="entry name" value="Znf_RING/FYVE/PHD"/>
</dbReference>
<keyword evidence="4" id="KW-0233">DNA recombination</keyword>
<protein>
    <recommendedName>
        <fullName evidence="4">ATP-dependent DNA helicase</fullName>
        <ecNumber evidence="4">5.6.2.3</ecNumber>
    </recommendedName>
</protein>
<dbReference type="EMBL" id="JBICBT010000472">
    <property type="protein sequence ID" value="KAL3112417.1"/>
    <property type="molecule type" value="Genomic_DNA"/>
</dbReference>
<dbReference type="InterPro" id="IPR002589">
    <property type="entry name" value="Macro_dom"/>
</dbReference>
<dbReference type="SUPFAM" id="SSF52949">
    <property type="entry name" value="Macro domain-like"/>
    <property type="match status" value="1"/>
</dbReference>
<keyword evidence="4" id="KW-0378">Hydrolase</keyword>
<dbReference type="SUPFAM" id="SSF52540">
    <property type="entry name" value="P-loop containing nucleoside triphosphate hydrolases"/>
    <property type="match status" value="2"/>
</dbReference>
<dbReference type="GO" id="GO:0008270">
    <property type="term" value="F:zinc ion binding"/>
    <property type="evidence" value="ECO:0007669"/>
    <property type="project" value="UniProtKB-KW"/>
</dbReference>
<sequence>MHCFGLFLVPKASRMVRIHSSLSLSSPFACAASTKLVFFRDDLVNARLPEELRADNAGSSMRKRYAGIYTADPKPNNEQQLLVDAVFDGVTAANKLRKGDAEDKDLNTPRLFMVTGEGGAGKTFTYNKIIAKVKAAGFNFLPMATTGIAAELLYEGQTVHKRLCRQRHIDASTPLNVDLESNFAEMLRRIDGMIIDEISMQNRDVLEYVDRLLRFVVPTELLKSLPFGGKAVVIGGDWKQLTPVVPGGGHLDQYNASVKNSALFKHFATHRLVTNHRLQSGQQQYRDFLRRVGTGAINDIQQRVKLPQKIVEPDRDALLHFVFPQELLDKPLENWQKLAERAILCPLNKETFELNNKIMLENIEANINHENLMRQTPPGIPQHQLRVKVGAVMMITNNISVEEGLCNGTRVQVLKLYENIIRCKILTGTHRGDEHDLHKARFQFGGDPKALHEGPIRCERIQFPLRPGSVMTINKSQGQTLSHVGVLLDKSQCFSHGQLYTALSRVREDTNIRVCTKNTGRRVKNIVMLELLDKEDLDTATMGPPDDPNDPYPRGPPPDHDSDDDDDDGKGPPKPPTSAFKTPTTRSRRPSSPDEPLSAEITLDNLRKIKIVMGDITKQRADMLVSDKRGDTDKAILRACEPNSEGLQQQLKIIRQTIDGRVPDGFVAVTPTYGHLTEKAKFIAHVATPTCKGRDHTADDIQSLKQCYTKSMQELVNELKKQDGQQTQTIAFPPLGTGERGIPRDIAARAAFDALLSWLAQNPSDAKKIGEIRLVPFDRPDERLYKIQWQMIKQKISERKGTKGSRASSVASSCRSLSPVSSLTATTPPKPAAKTPQITPTTKDTQAKKHLAIDSQPGPSHRSSGESIIVLPAPAPKVQQKKATAKGDQHATATTSSTTTASKAFLMRAEPDGNCFFNAVCLTLFGSERHADQLRKRMCAFLRTILADQRLFLRQNPNYNTRERFLQRIDRMLLHGNNERITTLDEYAGRREHDRNWAQINDSMLLAMLLQRPIVIVTTTLMQHEIEQQRPQWNDNRQHLFVYFPDGEMRQSLRNVPLDQLQNFTMVQDVGTHVDRRPVNNAIVLYYNGLNHFDTVTFAPRSSAERAGNEAVYDNDYVPAALTTAAAVGSPAQPQPTTTAQPSRQVLDSGPLKMAKQQPASQQPAAAPPAEVIRRGNKLEIQAESPRKTLLLAAKYAMAMNTEMLKENIKSIHRLSEHIRAATDAEFQAKQHKAIFESIRQTPVSSDSAALHKSFDKLRKPLEELYNAIRDYLMLWQALRQIDSAKSSLASLKDWQDDFEFCSDRLQTLGEQWKEADDKFEDKFSKVYNDCENFNSPKKKGSFSFFFATKIASKDQQHLDALLSTLRRILSEKKEEIEIETKKKQTVRSLQAATRRRQLDEPTRRRTSASPSKIRASDANIERAKKAAAAAESRFSTPAKMTPAERSQLQREQQQQMRNEEAKKQMEAKLAIVKQHLQRQIDRQNNLAVRNLQWNREAKMEQRIKERYRAFCAMVDKEYHAAVQQGAAIEFEQFLNSDAAIRSLCEEILEVAGQDADADVEEVMAQHQAVIERNQRALAEQQYWRDFAFQPSGESIAEQSLRPTGLELEIQRYNREYEQQERRLASERQMKEQREAEMLEKKLRRIQLEQPKSQQHLAKDSTRKRTQHQAQISTPKKAETKKSGKDGAQPKPMNAQTKHQHAISRLYFSEANADSEHAAPASSVLTTEQPIAIIQPDPEAIRAREIIDQRLNIQEADYVEDVHCGSDDKAPGPHPNFNAVHLEIVSSKKEEKWRDNNEMCGVCTEPLLRGDLVTELPCDKNVKHVFHTICLRRSLTNNRTCPKCRRPVNISENLWPTKDSHSQSYKDYFAEQSRSATSARPPDDDFVIRAWRVYEDLRRGQRDAYGSVIRQALAPRIAFQLVINQIREGSFDAFGERHLLLLHAQPATHLRMNCYCINNPAAARTTCCSYTVCGLPADPINCPALYRDA</sequence>
<comment type="similarity">
    <text evidence="4">Belongs to the helicase family.</text>
</comment>
<dbReference type="SMART" id="SM00506">
    <property type="entry name" value="A1pp"/>
    <property type="match status" value="1"/>
</dbReference>
<keyword evidence="10" id="KW-1185">Reference proteome</keyword>
<keyword evidence="1 3" id="KW-0479">Metal-binding</keyword>
<keyword evidence="4" id="KW-0347">Helicase</keyword>
<evidence type="ECO:0000259" key="7">
    <source>
        <dbReference type="PROSITE" id="PS50802"/>
    </source>
</evidence>
<dbReference type="InterPro" id="IPR027417">
    <property type="entry name" value="P-loop_NTPase"/>
</dbReference>
<evidence type="ECO:0000259" key="8">
    <source>
        <dbReference type="PROSITE" id="PS51154"/>
    </source>
</evidence>
<evidence type="ECO:0000313" key="10">
    <source>
        <dbReference type="Proteomes" id="UP001620626"/>
    </source>
</evidence>
<feature type="region of interest" description="Disordered" evidence="5">
    <location>
        <begin position="536"/>
        <end position="600"/>
    </location>
</feature>
<dbReference type="CDD" id="cd18809">
    <property type="entry name" value="SF1_C_RecD"/>
    <property type="match status" value="1"/>
</dbReference>
<dbReference type="GO" id="GO:0043139">
    <property type="term" value="F:5'-3' DNA helicase activity"/>
    <property type="evidence" value="ECO:0007669"/>
    <property type="project" value="UniProtKB-EC"/>
</dbReference>
<dbReference type="InterPro" id="IPR001841">
    <property type="entry name" value="Znf_RING"/>
</dbReference>
<dbReference type="GO" id="GO:0006310">
    <property type="term" value="P:DNA recombination"/>
    <property type="evidence" value="ECO:0007669"/>
    <property type="project" value="UniProtKB-KW"/>
</dbReference>
<evidence type="ECO:0000256" key="1">
    <source>
        <dbReference type="ARBA" id="ARBA00022771"/>
    </source>
</evidence>
<feature type="compositionally biased region" description="Low complexity" evidence="5">
    <location>
        <begin position="1445"/>
        <end position="1457"/>
    </location>
</feature>
<dbReference type="PROSITE" id="PS51154">
    <property type="entry name" value="MACRO"/>
    <property type="match status" value="1"/>
</dbReference>
<accession>A0ABD2LAZ8</accession>
<reference evidence="9 10" key="1">
    <citation type="submission" date="2024-10" db="EMBL/GenBank/DDBJ databases">
        <authorList>
            <person name="Kim D."/>
        </authorList>
    </citation>
    <scope>NUCLEOTIDE SEQUENCE [LARGE SCALE GENOMIC DNA]</scope>
    <source>
        <strain evidence="9">BH-2024</strain>
    </source>
</reference>
<feature type="region of interest" description="Disordered" evidence="5">
    <location>
        <begin position="1645"/>
        <end position="1700"/>
    </location>
</feature>
<dbReference type="EC" id="5.6.2.3" evidence="4"/>
<name>A0ABD2LAZ8_9BILA</name>
<dbReference type="PROSITE" id="PS50802">
    <property type="entry name" value="OTU"/>
    <property type="match status" value="1"/>
</dbReference>
<dbReference type="Pfam" id="PF21530">
    <property type="entry name" value="Pif1_2B_dom"/>
    <property type="match status" value="1"/>
</dbReference>
<dbReference type="InterPro" id="IPR043472">
    <property type="entry name" value="Macro_dom-like"/>
</dbReference>
<proteinExistence type="inferred from homology"/>
<dbReference type="PANTHER" id="PTHR10492:SF57">
    <property type="entry name" value="ATP-DEPENDENT DNA HELICASE"/>
    <property type="match status" value="1"/>
</dbReference>